<proteinExistence type="predicted"/>
<sequence length="131" mass="14789">MDPQQELFSSLLVKLRKAFEQEGISVYDGVLPPKGTTYPFVYLAESQQVDAANKTAIFGSVYQTINVWHNEPHQRGTVSKCLLMIKQISRTLEHTENHAWSVGDVNQQILPDNTTSEALLHGILNIEFKFS</sequence>
<dbReference type="Gene3D" id="3.30.2000.30">
    <property type="match status" value="1"/>
</dbReference>
<reference evidence="2" key="1">
    <citation type="submission" date="2018-09" db="EMBL/GenBank/DDBJ databases">
        <title>Draft Genome Sequence of Mediterraneibacter sp. KCTC 15684.</title>
        <authorList>
            <person name="Kim J.S."/>
            <person name="Han K.I."/>
            <person name="Suh M.K."/>
            <person name="Lee K.C."/>
            <person name="Eom M.K."/>
            <person name="Lee J.H."/>
            <person name="Park S.H."/>
            <person name="Kang S.W."/>
            <person name="Park J.E."/>
            <person name="Oh B.S."/>
            <person name="Yu S.Y."/>
            <person name="Choi S.H."/>
            <person name="Lee D.H."/>
            <person name="Yoon H."/>
            <person name="Kim B."/>
            <person name="Yang S.J."/>
            <person name="Lee J.S."/>
        </authorList>
    </citation>
    <scope>NUCLEOTIDE SEQUENCE [LARGE SCALE GENOMIC DNA]</scope>
    <source>
        <strain evidence="2">KCTC 15684</strain>
    </source>
</reference>
<evidence type="ECO:0008006" key="3">
    <source>
        <dbReference type="Google" id="ProtNLM"/>
    </source>
</evidence>
<evidence type="ECO:0000313" key="2">
    <source>
        <dbReference type="Proteomes" id="UP000265643"/>
    </source>
</evidence>
<name>A0A391P5F6_9FIRM</name>
<evidence type="ECO:0000313" key="1">
    <source>
        <dbReference type="EMBL" id="GCA66008.1"/>
    </source>
</evidence>
<keyword evidence="2" id="KW-1185">Reference proteome</keyword>
<comment type="caution">
    <text evidence="1">The sequence shown here is derived from an EMBL/GenBank/DDBJ whole genome shotgun (WGS) entry which is preliminary data.</text>
</comment>
<dbReference type="InterPro" id="IPR053745">
    <property type="entry name" value="Viral_Tail_Comp_sf"/>
</dbReference>
<dbReference type="AlphaFoldDB" id="A0A391P5F6"/>
<accession>A0A391P5F6</accession>
<dbReference type="RefSeq" id="WP_119297420.1">
    <property type="nucleotide sequence ID" value="NZ_BHGK01000001.1"/>
</dbReference>
<gene>
    <name evidence="1" type="ORF">KGMB01110_04440</name>
</gene>
<protein>
    <recommendedName>
        <fullName evidence="3">DUF3168 domain-containing protein</fullName>
    </recommendedName>
</protein>
<dbReference type="EMBL" id="BHGK01000001">
    <property type="protein sequence ID" value="GCA66008.1"/>
    <property type="molecule type" value="Genomic_DNA"/>
</dbReference>
<dbReference type="Proteomes" id="UP000265643">
    <property type="component" value="Unassembled WGS sequence"/>
</dbReference>
<organism evidence="1 2">
    <name type="scientific">Mediterraneibacter butyricigenes</name>
    <dbReference type="NCBI Taxonomy" id="2316025"/>
    <lineage>
        <taxon>Bacteria</taxon>
        <taxon>Bacillati</taxon>
        <taxon>Bacillota</taxon>
        <taxon>Clostridia</taxon>
        <taxon>Lachnospirales</taxon>
        <taxon>Lachnospiraceae</taxon>
        <taxon>Mediterraneibacter</taxon>
    </lineage>
</organism>